<feature type="compositionally biased region" description="Basic and acidic residues" evidence="1">
    <location>
        <begin position="187"/>
        <end position="213"/>
    </location>
</feature>
<evidence type="ECO:0008006" key="4">
    <source>
        <dbReference type="Google" id="ProtNLM"/>
    </source>
</evidence>
<accession>H6L565</accession>
<gene>
    <name evidence="2" type="ordered locus">SGRA_0196</name>
</gene>
<dbReference type="HOGENOM" id="CLU_507953_0_0_10"/>
<feature type="region of interest" description="Disordered" evidence="1">
    <location>
        <begin position="166"/>
        <end position="249"/>
    </location>
</feature>
<dbReference type="KEGG" id="sgn:SGRA_0196"/>
<dbReference type="OrthoDB" id="703600at2"/>
<evidence type="ECO:0000313" key="2">
    <source>
        <dbReference type="EMBL" id="AFC22937.1"/>
    </source>
</evidence>
<keyword evidence="3" id="KW-1185">Reference proteome</keyword>
<evidence type="ECO:0000313" key="3">
    <source>
        <dbReference type="Proteomes" id="UP000007519"/>
    </source>
</evidence>
<reference evidence="2 3" key="1">
    <citation type="journal article" date="2012" name="Stand. Genomic Sci.">
        <title>Complete genome sequencing and analysis of Saprospira grandis str. Lewin, a predatory marine bacterium.</title>
        <authorList>
            <person name="Saw J.H."/>
            <person name="Yuryev A."/>
            <person name="Kanbe M."/>
            <person name="Hou S."/>
            <person name="Young A.G."/>
            <person name="Aizawa S."/>
            <person name="Alam M."/>
        </authorList>
    </citation>
    <scope>NUCLEOTIDE SEQUENCE [LARGE SCALE GENOMIC DNA]</scope>
    <source>
        <strain evidence="2 3">Lewin</strain>
    </source>
</reference>
<evidence type="ECO:0000256" key="1">
    <source>
        <dbReference type="SAM" id="MobiDB-lite"/>
    </source>
</evidence>
<dbReference type="AlphaFoldDB" id="H6L565"/>
<dbReference type="Proteomes" id="UP000007519">
    <property type="component" value="Chromosome"/>
</dbReference>
<sequence>MFREEEKDLLGQRLRDLPKDLQASAPAGLWDNLAQELDDLALDEQLKDKLSTQKATAPTGLWSAISADLPLDQDALLDEKIRQAYAEKKMPKAPAQLWSAIDQQLELEAVWTKMQQPLDQLAFRYRLRLWGRRLSWAALLLLFCKACGPEITEGFWPENKTPLVQKTSYEQPKKEQGKALGPTSSAEQKEGPAAAEKKAENAARLEQKAKPQAENEAGQNGPKRKLGAGQLPPSSPLTPAGKAGEEQPKNKVNTLATVEKEEAFALEQAGQKSLAPEIEQLAKTAAPLLEEAALAKPLLLPTLLAAPIALEENAAEETGPKSPVLALKRPYRKHYLGLRSSLEQQLITNDFQQKKVEYQHLSLLLAAEKPENPYSLSQPSFNWALDYRYAFSRNQQLQFNFWWSKNMVKTYDYSYGGRIGEQRLSLNYMTVELGLEQSLYRLWEDRLQGFVVLGAYAGKLMQFKSSRSLQSSGYFLLDYNDWEYGLSFALGQRHKLKGNWELQYGFQSRLGLGPLLEDPKQDQRAYAHAWGLYLGLGKKF</sequence>
<dbReference type="RefSeq" id="WP_014373187.1">
    <property type="nucleotide sequence ID" value="NC_016940.1"/>
</dbReference>
<proteinExistence type="predicted"/>
<organism evidence="2 3">
    <name type="scientific">Saprospira grandis (strain Lewin)</name>
    <dbReference type="NCBI Taxonomy" id="984262"/>
    <lineage>
        <taxon>Bacteria</taxon>
        <taxon>Pseudomonadati</taxon>
        <taxon>Bacteroidota</taxon>
        <taxon>Saprospiria</taxon>
        <taxon>Saprospirales</taxon>
        <taxon>Saprospiraceae</taxon>
        <taxon>Saprospira</taxon>
    </lineage>
</organism>
<protein>
    <recommendedName>
        <fullName evidence="4">Outer membrane protein beta-barrel domain-containing protein</fullName>
    </recommendedName>
</protein>
<name>H6L565_SAPGL</name>
<dbReference type="EMBL" id="CP002831">
    <property type="protein sequence ID" value="AFC22937.1"/>
    <property type="molecule type" value="Genomic_DNA"/>
</dbReference>